<proteinExistence type="predicted"/>
<protein>
    <submittedName>
        <fullName evidence="1">Uncharacterized protein</fullName>
    </submittedName>
</protein>
<organism evidence="1 2">
    <name type="scientific">Hesseltinella vesiculosa</name>
    <dbReference type="NCBI Taxonomy" id="101127"/>
    <lineage>
        <taxon>Eukaryota</taxon>
        <taxon>Fungi</taxon>
        <taxon>Fungi incertae sedis</taxon>
        <taxon>Mucoromycota</taxon>
        <taxon>Mucoromycotina</taxon>
        <taxon>Mucoromycetes</taxon>
        <taxon>Mucorales</taxon>
        <taxon>Cunninghamellaceae</taxon>
        <taxon>Hesseltinella</taxon>
    </lineage>
</organism>
<sequence>MGRKRSTQMEDTRSTTKPALTITSTEEAIEALNTQIKHFLTDQLRKHKDRDKLKADLLGKFVKLPKATTTTAKDLHWRTGTFHFMKKLQKRKKAARISDSEALLAKNAMTFCTTHDDLLARYAKTQEASAAVQAFYAAPWIGRARRFLDWHTPLVREGMVIQEQRRHKPNQLIRAIGNCGSGVGSRIGGHMRVGGKWHRRVAQRHGVSLIVNEHRTSMTCPFCGSRIMHPKKKRWSPQPGHVSVHQWFLPIGEDLYEHVWKRFPGSNMHSLARLWAAGWPSYALKTHFMTASHAMMV</sequence>
<name>A0A1X2G9W9_9FUNG</name>
<accession>A0A1X2G9W9</accession>
<keyword evidence="2" id="KW-1185">Reference proteome</keyword>
<comment type="caution">
    <text evidence="1">The sequence shown here is derived from an EMBL/GenBank/DDBJ whole genome shotgun (WGS) entry which is preliminary data.</text>
</comment>
<dbReference type="OrthoDB" id="2289379at2759"/>
<dbReference type="Proteomes" id="UP000242146">
    <property type="component" value="Unassembled WGS sequence"/>
</dbReference>
<dbReference type="AlphaFoldDB" id="A0A1X2G9W9"/>
<dbReference type="EMBL" id="MCGT01000028">
    <property type="protein sequence ID" value="ORX48768.1"/>
    <property type="molecule type" value="Genomic_DNA"/>
</dbReference>
<gene>
    <name evidence="1" type="ORF">DM01DRAFT_1385347</name>
</gene>
<evidence type="ECO:0000313" key="2">
    <source>
        <dbReference type="Proteomes" id="UP000242146"/>
    </source>
</evidence>
<reference evidence="1 2" key="1">
    <citation type="submission" date="2016-07" db="EMBL/GenBank/DDBJ databases">
        <title>Pervasive Adenine N6-methylation of Active Genes in Fungi.</title>
        <authorList>
            <consortium name="DOE Joint Genome Institute"/>
            <person name="Mondo S.J."/>
            <person name="Dannebaum R.O."/>
            <person name="Kuo R.C."/>
            <person name="Labutti K."/>
            <person name="Haridas S."/>
            <person name="Kuo A."/>
            <person name="Salamov A."/>
            <person name="Ahrendt S.R."/>
            <person name="Lipzen A."/>
            <person name="Sullivan W."/>
            <person name="Andreopoulos W.B."/>
            <person name="Clum A."/>
            <person name="Lindquist E."/>
            <person name="Daum C."/>
            <person name="Ramamoorthy G.K."/>
            <person name="Gryganskyi A."/>
            <person name="Culley D."/>
            <person name="Magnuson J.K."/>
            <person name="James T.Y."/>
            <person name="O'Malley M.A."/>
            <person name="Stajich J.E."/>
            <person name="Spatafora J.W."/>
            <person name="Visel A."/>
            <person name="Grigoriev I.V."/>
        </authorList>
    </citation>
    <scope>NUCLEOTIDE SEQUENCE [LARGE SCALE GENOMIC DNA]</scope>
    <source>
        <strain evidence="1 2">NRRL 3301</strain>
    </source>
</reference>
<evidence type="ECO:0000313" key="1">
    <source>
        <dbReference type="EMBL" id="ORX48768.1"/>
    </source>
</evidence>